<sequence length="56" mass="6240">MRRVFYLLPLVVGVLLMFGFAAVTGADSLKSLEDDLQEISESVRPSIVKITIPFRT</sequence>
<reference evidence="1" key="1">
    <citation type="journal article" date="2014" name="Front. Microbiol.">
        <title>High frequency of phylogenetically diverse reductive dehalogenase-homologous genes in deep subseafloor sedimentary metagenomes.</title>
        <authorList>
            <person name="Kawai M."/>
            <person name="Futagami T."/>
            <person name="Toyoda A."/>
            <person name="Takaki Y."/>
            <person name="Nishi S."/>
            <person name="Hori S."/>
            <person name="Arai W."/>
            <person name="Tsubouchi T."/>
            <person name="Morono Y."/>
            <person name="Uchiyama I."/>
            <person name="Ito T."/>
            <person name="Fujiyama A."/>
            <person name="Inagaki F."/>
            <person name="Takami H."/>
        </authorList>
    </citation>
    <scope>NUCLEOTIDE SEQUENCE</scope>
    <source>
        <strain evidence="1">Expedition CK06-06</strain>
    </source>
</reference>
<dbReference type="AlphaFoldDB" id="X1HJT2"/>
<organism evidence="1">
    <name type="scientific">marine sediment metagenome</name>
    <dbReference type="NCBI Taxonomy" id="412755"/>
    <lineage>
        <taxon>unclassified sequences</taxon>
        <taxon>metagenomes</taxon>
        <taxon>ecological metagenomes</taxon>
    </lineage>
</organism>
<name>X1HJT2_9ZZZZ</name>
<protein>
    <submittedName>
        <fullName evidence="1">Uncharacterized protein</fullName>
    </submittedName>
</protein>
<gene>
    <name evidence="1" type="ORF">S03H2_36618</name>
</gene>
<evidence type="ECO:0000313" key="1">
    <source>
        <dbReference type="EMBL" id="GAH57320.1"/>
    </source>
</evidence>
<feature type="non-terminal residue" evidence="1">
    <location>
        <position position="56"/>
    </location>
</feature>
<proteinExistence type="predicted"/>
<accession>X1HJT2</accession>
<dbReference type="EMBL" id="BARU01022481">
    <property type="protein sequence ID" value="GAH57320.1"/>
    <property type="molecule type" value="Genomic_DNA"/>
</dbReference>
<comment type="caution">
    <text evidence="1">The sequence shown here is derived from an EMBL/GenBank/DDBJ whole genome shotgun (WGS) entry which is preliminary data.</text>
</comment>